<keyword evidence="1" id="KW-0547">Nucleotide-binding</keyword>
<comment type="caution">
    <text evidence="4">The sequence shown here is derived from an EMBL/GenBank/DDBJ whole genome shotgun (WGS) entry which is preliminary data.</text>
</comment>
<evidence type="ECO:0000259" key="3">
    <source>
        <dbReference type="Pfam" id="PF08353"/>
    </source>
</evidence>
<proteinExistence type="inferred from homology"/>
<comment type="subunit">
    <text evidence="1">Forms a heterodimer with GatD.</text>
</comment>
<evidence type="ECO:0000313" key="5">
    <source>
        <dbReference type="Proteomes" id="UP000602395"/>
    </source>
</evidence>
<dbReference type="Pfam" id="PF08245">
    <property type="entry name" value="Mur_ligase_M"/>
    <property type="match status" value="1"/>
</dbReference>
<reference evidence="4 5" key="1">
    <citation type="submission" date="2020-09" db="EMBL/GenBank/DDBJ databases">
        <title>Novel species in genus Gordonia.</title>
        <authorList>
            <person name="Zhang G."/>
        </authorList>
    </citation>
    <scope>NUCLEOTIDE SEQUENCE [LARGE SCALE GENOMIC DNA]</scope>
    <source>
        <strain evidence="4 5">ON-33</strain>
    </source>
</reference>
<dbReference type="InterPro" id="IPR013221">
    <property type="entry name" value="Mur_ligase_cen"/>
</dbReference>
<comment type="similarity">
    <text evidence="1">Belongs to the MurCDEF family. MurT subfamily.</text>
</comment>
<accession>A0ABR7WDV6</accession>
<dbReference type="HAMAP" id="MF_02214">
    <property type="entry name" value="Lipid_II_synth_MurT"/>
    <property type="match status" value="1"/>
</dbReference>
<comment type="function">
    <text evidence="1">The lipid II isoglutaminyl synthase complex catalyzes the formation of alpha-D-isoglutamine in the cell wall lipid II stem peptide. The MurT subunit catalyzes the ATP-dependent amidation of D-glutamate residue of lipid II, converting it to an isoglutamine residue.</text>
</comment>
<dbReference type="PANTHER" id="PTHR23135">
    <property type="entry name" value="MUR LIGASE FAMILY MEMBER"/>
    <property type="match status" value="1"/>
</dbReference>
<keyword evidence="1" id="KW-0479">Metal-binding</keyword>
<feature type="active site" evidence="1">
    <location>
        <position position="339"/>
    </location>
</feature>
<gene>
    <name evidence="1" type="primary">murT</name>
    <name evidence="4" type="ORF">IDF66_14265</name>
</gene>
<protein>
    <recommendedName>
        <fullName evidence="1">Lipid II isoglutaminyl synthase (glutamine-hydrolyzing) subunit MurT</fullName>
        <ecNumber evidence="1">6.3.5.13</ecNumber>
    </recommendedName>
</protein>
<keyword evidence="1" id="KW-0133">Cell shape</keyword>
<dbReference type="EC" id="6.3.5.13" evidence="1"/>
<dbReference type="SUPFAM" id="SSF53623">
    <property type="entry name" value="MurD-like peptide ligases, catalytic domain"/>
    <property type="match status" value="1"/>
</dbReference>
<dbReference type="Gene3D" id="3.40.1190.10">
    <property type="entry name" value="Mur-like, catalytic domain"/>
    <property type="match status" value="1"/>
</dbReference>
<dbReference type="Proteomes" id="UP000602395">
    <property type="component" value="Unassembled WGS sequence"/>
</dbReference>
<sequence>MPDRVRTPMRTNVALAAASAARWASRTAGRGKGSMIGGLVAAKIDPNIMGRLAAGKRTALVTGTNGKSTTTRMTAAALSELGEVATQADGANMDAGIIATLTLHRPATICALEVDELHVPHVSDAVDPEVLVMLNLSRDQLDRVGEINMIERRLRDGIARHPSTTVVANCDDVLITSAAFDAPKVIWVAAGAGWVGDSVSCPRTGEPIVRNGDDWYSSGDDQFRRPSPQWWFDDENIYGADGFVAPMTLSVPGRANRGNAAQAVAAAVAMGADPAKAVAAVGTVGEVAGRYGIHQIGNHSVRTLLAKNPAGWQEALSMIDQDADGLVIAVNGQVPDGEDLSWLWDVRFEAFETMQVVAAGERAADLSVRLLYAGAEHTTIPDPMKAIASCPPGRVEVLANYTAFRDLGVALDRAERARGSDLQKGADQ</sequence>
<feature type="domain" description="Lipid II isoglutaminyl synthase (glutamine-hydrolyzing) subunit MurT C-terminal" evidence="3">
    <location>
        <begin position="305"/>
        <end position="403"/>
    </location>
</feature>
<dbReference type="RefSeq" id="WP_190267341.1">
    <property type="nucleotide sequence ID" value="NZ_BAABAD010000004.1"/>
</dbReference>
<dbReference type="InterPro" id="IPR043703">
    <property type="entry name" value="Lipid_II_synth_MurT"/>
</dbReference>
<evidence type="ECO:0000256" key="1">
    <source>
        <dbReference type="HAMAP-Rule" id="MF_02214"/>
    </source>
</evidence>
<comment type="pathway">
    <text evidence="1">Cell wall biogenesis; peptidoglycan biosynthesis.</text>
</comment>
<comment type="catalytic activity">
    <reaction evidence="1">
        <text>beta-D-GlcNAc-(1-&gt;4)-Mur2Ac(oyl-L-Ala-gamma-D-Glu-L-Lys-D-Ala-D-Ala)-di-trans,octa-cis-undecaprenyl diphosphate + ATP = beta-D-GlcNAc-(1-&gt;4)-Mur2Ac(oyl-L-Ala-gamma-D-O-P-Glu-L-Lys-D-Ala-D-Ala)-di-trans,octa-cis-undecaprenyl diphosphate + ADP</text>
        <dbReference type="Rhea" id="RHEA:59488"/>
        <dbReference type="ChEBI" id="CHEBI:30616"/>
        <dbReference type="ChEBI" id="CHEBI:60033"/>
        <dbReference type="ChEBI" id="CHEBI:143132"/>
        <dbReference type="ChEBI" id="CHEBI:456216"/>
    </reaction>
</comment>
<dbReference type="Pfam" id="PF08353">
    <property type="entry name" value="MurT_C"/>
    <property type="match status" value="1"/>
</dbReference>
<organism evidence="4 5">
    <name type="scientific">Gordonia hankookensis</name>
    <dbReference type="NCBI Taxonomy" id="589403"/>
    <lineage>
        <taxon>Bacteria</taxon>
        <taxon>Bacillati</taxon>
        <taxon>Actinomycetota</taxon>
        <taxon>Actinomycetes</taxon>
        <taxon>Mycobacteriales</taxon>
        <taxon>Gordoniaceae</taxon>
        <taxon>Gordonia</taxon>
    </lineage>
</organism>
<dbReference type="EMBL" id="JACWMS010000002">
    <property type="protein sequence ID" value="MBD1320746.1"/>
    <property type="molecule type" value="Genomic_DNA"/>
</dbReference>
<keyword evidence="1" id="KW-0067">ATP-binding</keyword>
<dbReference type="InterPro" id="IPR036565">
    <property type="entry name" value="Mur-like_cat_sf"/>
</dbReference>
<feature type="domain" description="Mur ligase central" evidence="2">
    <location>
        <begin position="61"/>
        <end position="176"/>
    </location>
</feature>
<evidence type="ECO:0000313" key="4">
    <source>
        <dbReference type="EMBL" id="MBD1320746.1"/>
    </source>
</evidence>
<comment type="catalytic activity">
    <reaction evidence="1">
        <text>beta-D-GlcNAc-(1-&gt;4)-Mur2Ac(oyl-L-Ala-gamma-D-O-P-Glu-L-Lys-D-Ala-D-Ala)-di-trans,octa-cis-undecaprenyl diphosphate + NH4(+) = beta-D-GlcNAc-(1-&gt;4)-Mur2Ac(oyl-L-Ala-D-isoglutaminyl-L-Lys-D-Ala-D-Ala)-di-trans,octa-cis-undecaprenyl diphosphate + phosphate + H(+)</text>
        <dbReference type="Rhea" id="RHEA:57932"/>
        <dbReference type="ChEBI" id="CHEBI:15378"/>
        <dbReference type="ChEBI" id="CHEBI:28938"/>
        <dbReference type="ChEBI" id="CHEBI:43474"/>
        <dbReference type="ChEBI" id="CHEBI:62233"/>
        <dbReference type="ChEBI" id="CHEBI:143132"/>
    </reaction>
</comment>
<name>A0ABR7WDV6_9ACTN</name>
<keyword evidence="5" id="KW-1185">Reference proteome</keyword>
<comment type="catalytic activity">
    <reaction evidence="1">
        <text>beta-D-GlcNAc-(1-&gt;4)-Mur2Ac(oyl-L-Ala-gamma-D-Glu-L-Lys-D-Ala-D-Ala)-di-trans,octa-cis-undecaprenyl diphosphate + L-glutamine + ATP + H2O = beta-D-GlcNAc-(1-&gt;4)-Mur2Ac(oyl-L-Ala-D-isoglutaminyl-L-Lys-D-Ala-D-Ala)-di-trans,octa-cis-undecaprenyl diphosphate + L-glutamate + ADP + phosphate + H(+)</text>
        <dbReference type="Rhea" id="RHEA:57928"/>
        <dbReference type="ChEBI" id="CHEBI:15377"/>
        <dbReference type="ChEBI" id="CHEBI:15378"/>
        <dbReference type="ChEBI" id="CHEBI:29985"/>
        <dbReference type="ChEBI" id="CHEBI:30616"/>
        <dbReference type="ChEBI" id="CHEBI:43474"/>
        <dbReference type="ChEBI" id="CHEBI:58359"/>
        <dbReference type="ChEBI" id="CHEBI:60033"/>
        <dbReference type="ChEBI" id="CHEBI:62233"/>
        <dbReference type="ChEBI" id="CHEBI:456216"/>
        <dbReference type="EC" id="6.3.5.13"/>
    </reaction>
</comment>
<evidence type="ECO:0000259" key="2">
    <source>
        <dbReference type="Pfam" id="PF08245"/>
    </source>
</evidence>
<keyword evidence="1" id="KW-0573">Peptidoglycan synthesis</keyword>
<dbReference type="PANTHER" id="PTHR23135:SF7">
    <property type="entry name" value="LIPID II ISOGLUTAMINYL SYNTHASE (GLUTAMINE-HYDROLYZING) SUBUNIT MURT"/>
    <property type="match status" value="1"/>
</dbReference>
<comment type="caution">
    <text evidence="1">Lacks conserved residue(s) required for the propagation of feature annotation.</text>
</comment>
<keyword evidence="1" id="KW-0961">Cell wall biogenesis/degradation</keyword>
<keyword evidence="1" id="KW-0436">Ligase</keyword>
<dbReference type="InterPro" id="IPR013564">
    <property type="entry name" value="MurT_C"/>
</dbReference>